<dbReference type="RefSeq" id="WP_103294869.1">
    <property type="nucleotide sequence ID" value="NZ_BKAQ01000008.1"/>
</dbReference>
<feature type="transmembrane region" description="Helical" evidence="1">
    <location>
        <begin position="110"/>
        <end position="129"/>
    </location>
</feature>
<keyword evidence="1" id="KW-0472">Membrane</keyword>
<accession>A0A921GYF1</accession>
<comment type="caution">
    <text evidence="3">The sequence shown here is derived from an EMBL/GenBank/DDBJ whole genome shotgun (WGS) entry which is preliminary data.</text>
</comment>
<dbReference type="EMBL" id="BKAQ01000008">
    <property type="protein sequence ID" value="GEP81983.1"/>
    <property type="molecule type" value="Genomic_DNA"/>
</dbReference>
<feature type="transmembrane region" description="Helical" evidence="1">
    <location>
        <begin position="81"/>
        <end position="103"/>
    </location>
</feature>
<dbReference type="Proteomes" id="UP000706163">
    <property type="component" value="Unassembled WGS sequence"/>
</dbReference>
<dbReference type="EMBL" id="DYVT01000018">
    <property type="protein sequence ID" value="HJF66962.1"/>
    <property type="molecule type" value="Genomic_DNA"/>
</dbReference>
<dbReference type="AlphaFoldDB" id="A0A921GYF1"/>
<proteinExistence type="predicted"/>
<protein>
    <submittedName>
        <fullName evidence="3">DUF1700 domain-containing protein</fullName>
    </submittedName>
</protein>
<keyword evidence="1" id="KW-0812">Transmembrane</keyword>
<organism evidence="3 5">
    <name type="scientific">Staphylococcus kloosii</name>
    <dbReference type="NCBI Taxonomy" id="29384"/>
    <lineage>
        <taxon>Bacteria</taxon>
        <taxon>Bacillati</taxon>
        <taxon>Bacillota</taxon>
        <taxon>Bacilli</taxon>
        <taxon>Bacillales</taxon>
        <taxon>Staphylococcaceae</taxon>
        <taxon>Staphylococcus</taxon>
    </lineage>
</organism>
<reference evidence="2 4" key="1">
    <citation type="submission" date="2019-07" db="EMBL/GenBank/DDBJ databases">
        <title>Whole genome shotgun sequence of Staphylococcus kloosii NBRC 109624.</title>
        <authorList>
            <person name="Hosoyama A."/>
            <person name="Uohara A."/>
            <person name="Ohji S."/>
            <person name="Ichikawa N."/>
        </authorList>
    </citation>
    <scope>NUCLEOTIDE SEQUENCE [LARGE SCALE GENOMIC DNA]</scope>
    <source>
        <strain evidence="2 4">NBRC 109624</strain>
    </source>
</reference>
<evidence type="ECO:0000313" key="3">
    <source>
        <dbReference type="EMBL" id="HJF66962.1"/>
    </source>
</evidence>
<reference evidence="3" key="2">
    <citation type="journal article" date="2021" name="PeerJ">
        <title>Extensive microbial diversity within the chicken gut microbiome revealed by metagenomics and culture.</title>
        <authorList>
            <person name="Gilroy R."/>
            <person name="Ravi A."/>
            <person name="Getino M."/>
            <person name="Pursley I."/>
            <person name="Horton D.L."/>
            <person name="Alikhan N.F."/>
            <person name="Baker D."/>
            <person name="Gharbi K."/>
            <person name="Hall N."/>
            <person name="Watson M."/>
            <person name="Adriaenssens E.M."/>
            <person name="Foster-Nyarko E."/>
            <person name="Jarju S."/>
            <person name="Secka A."/>
            <person name="Antonio M."/>
            <person name="Oren A."/>
            <person name="Chaudhuri R.R."/>
            <person name="La Ragione R."/>
            <person name="Hildebrand F."/>
            <person name="Pallen M.J."/>
        </authorList>
    </citation>
    <scope>NUCLEOTIDE SEQUENCE</scope>
    <source>
        <strain evidence="3">CHK149-3286</strain>
    </source>
</reference>
<evidence type="ECO:0000256" key="1">
    <source>
        <dbReference type="SAM" id="Phobius"/>
    </source>
</evidence>
<evidence type="ECO:0000313" key="5">
    <source>
        <dbReference type="Proteomes" id="UP000706163"/>
    </source>
</evidence>
<name>A0A921GYF1_9STAP</name>
<sequence>MNKKEYLTVLNKHLKSISEFEKAEIIDEYETHFYSGKEDGKSEAEISEELGNPKEIAKELNASMAMNKAEKTNKLGDLTKAVIAVMGLGVLNFFVVLIPIILIISILFSLMVTTIILIASPIMLILKGIVDGFNTILSVDIYSVLASFGLGLVLFVITFLITKWTYKIFVKYLRWNVAIVKGSVQS</sequence>
<dbReference type="Pfam" id="PF22564">
    <property type="entry name" value="HAAS"/>
    <property type="match status" value="1"/>
</dbReference>
<keyword evidence="4" id="KW-1185">Reference proteome</keyword>
<dbReference type="OrthoDB" id="9804829at2"/>
<keyword evidence="1" id="KW-1133">Transmembrane helix</keyword>
<evidence type="ECO:0000313" key="2">
    <source>
        <dbReference type="EMBL" id="GEP81983.1"/>
    </source>
</evidence>
<reference evidence="3" key="3">
    <citation type="submission" date="2021-09" db="EMBL/GenBank/DDBJ databases">
        <authorList>
            <person name="Gilroy R."/>
        </authorList>
    </citation>
    <scope>NUCLEOTIDE SEQUENCE</scope>
    <source>
        <strain evidence="3">CHK149-3286</strain>
    </source>
</reference>
<feature type="transmembrane region" description="Helical" evidence="1">
    <location>
        <begin position="141"/>
        <end position="161"/>
    </location>
</feature>
<dbReference type="GeneID" id="69903851"/>
<evidence type="ECO:0000313" key="4">
    <source>
        <dbReference type="Proteomes" id="UP000321040"/>
    </source>
</evidence>
<gene>
    <name evidence="3" type="ORF">K8V85_01495</name>
    <name evidence="2" type="ORF">SKL01_11610</name>
</gene>
<dbReference type="KEGG" id="skl:C7J89_00740"/>
<dbReference type="Proteomes" id="UP000321040">
    <property type="component" value="Unassembled WGS sequence"/>
</dbReference>